<comment type="caution">
    <text evidence="2">The sequence shown here is derived from an EMBL/GenBank/DDBJ whole genome shotgun (WGS) entry which is preliminary data.</text>
</comment>
<proteinExistence type="predicted"/>
<evidence type="ECO:0000256" key="1">
    <source>
        <dbReference type="SAM" id="MobiDB-lite"/>
    </source>
</evidence>
<dbReference type="PANTHER" id="PTHR33099:SF7">
    <property type="entry name" value="MYND-TYPE DOMAIN-CONTAINING PROTEIN"/>
    <property type="match status" value="1"/>
</dbReference>
<dbReference type="AlphaFoldDB" id="A0A8J2S1M2"/>
<dbReference type="EMBL" id="CAKKLH010000294">
    <property type="protein sequence ID" value="CAH0109744.1"/>
    <property type="molecule type" value="Genomic_DNA"/>
</dbReference>
<feature type="compositionally biased region" description="Acidic residues" evidence="1">
    <location>
        <begin position="157"/>
        <end position="232"/>
    </location>
</feature>
<dbReference type="PANTHER" id="PTHR33099">
    <property type="entry name" value="FE2OG DIOXYGENASE DOMAIN-CONTAINING PROTEIN"/>
    <property type="match status" value="1"/>
</dbReference>
<keyword evidence="3" id="KW-1185">Reference proteome</keyword>
<organism evidence="2 3">
    <name type="scientific">Daphnia galeata</name>
    <dbReference type="NCBI Taxonomy" id="27404"/>
    <lineage>
        <taxon>Eukaryota</taxon>
        <taxon>Metazoa</taxon>
        <taxon>Ecdysozoa</taxon>
        <taxon>Arthropoda</taxon>
        <taxon>Crustacea</taxon>
        <taxon>Branchiopoda</taxon>
        <taxon>Diplostraca</taxon>
        <taxon>Cladocera</taxon>
        <taxon>Anomopoda</taxon>
        <taxon>Daphniidae</taxon>
        <taxon>Daphnia</taxon>
    </lineage>
</organism>
<name>A0A8J2S1M2_9CRUS</name>
<dbReference type="OrthoDB" id="27483at2759"/>
<feature type="region of interest" description="Disordered" evidence="1">
    <location>
        <begin position="152"/>
        <end position="232"/>
    </location>
</feature>
<evidence type="ECO:0000313" key="3">
    <source>
        <dbReference type="Proteomes" id="UP000789390"/>
    </source>
</evidence>
<sequence length="385" mass="44900">MTNCQRAAVIDKERLLKVVSSLGVNTVGDVNFAFCKKILIPGTLKPFKVDKLGKIPIPVSLKDFQRLKKVSSPSYYGKGFNKFLDSSKRLAFEVDGKKIDSTTAEEMSLSSLVMNHLELPSELMNVQAKLDHMILYESGGHYQHTLDSEKEYGKEEYQDDDEDNEEDEDEADEEEDKEEDEEEDEEEDKEEDEDEAEEEAEEEEDEEEEEEDDEDEDDEDEEDEDEEDDDENEDLLYFLLEEKYEENEFGFSGLKGKDKDLSQIFQYCSFVEQHLSVVTQITKITSRDCQRDYLNCQSYRNLKFSSPPYISRWEDSEGISRNLSIDINWKKQCVGRDLPTTDYDELDSEADSCDNCEKTNSEEYIKHFILNMPKLRIQMDNDFIQ</sequence>
<accession>A0A8J2S1M2</accession>
<evidence type="ECO:0000313" key="2">
    <source>
        <dbReference type="EMBL" id="CAH0109744.1"/>
    </source>
</evidence>
<dbReference type="Proteomes" id="UP000789390">
    <property type="component" value="Unassembled WGS sequence"/>
</dbReference>
<reference evidence="2" key="1">
    <citation type="submission" date="2021-11" db="EMBL/GenBank/DDBJ databases">
        <authorList>
            <person name="Schell T."/>
        </authorList>
    </citation>
    <scope>NUCLEOTIDE SEQUENCE</scope>
    <source>
        <strain evidence="2">M5</strain>
    </source>
</reference>
<gene>
    <name evidence="2" type="ORF">DGAL_LOCUS13229</name>
</gene>
<protein>
    <submittedName>
        <fullName evidence="2">Uncharacterized protein</fullName>
    </submittedName>
</protein>